<dbReference type="CDD" id="cd03801">
    <property type="entry name" value="GT4_PimA-like"/>
    <property type="match status" value="1"/>
</dbReference>
<evidence type="ECO:0000259" key="2">
    <source>
        <dbReference type="Pfam" id="PF13439"/>
    </source>
</evidence>
<dbReference type="EMBL" id="JANPWE010000008">
    <property type="protein sequence ID" value="MCR6546519.1"/>
    <property type="molecule type" value="Genomic_DNA"/>
</dbReference>
<accession>A0ABT1Y9B6</accession>
<feature type="domain" description="Glycosyltransferase subfamily 4-like N-terminal" evidence="2">
    <location>
        <begin position="95"/>
        <end position="193"/>
    </location>
</feature>
<dbReference type="InterPro" id="IPR001296">
    <property type="entry name" value="Glyco_trans_1"/>
</dbReference>
<dbReference type="Proteomes" id="UP001524944">
    <property type="component" value="Unassembled WGS sequence"/>
</dbReference>
<keyword evidence="4" id="KW-1185">Reference proteome</keyword>
<dbReference type="RefSeq" id="WP_089610789.1">
    <property type="nucleotide sequence ID" value="NZ_CP022121.1"/>
</dbReference>
<gene>
    <name evidence="3" type="ORF">NVS47_13535</name>
</gene>
<comment type="caution">
    <text evidence="3">The sequence shown here is derived from an EMBL/GenBank/DDBJ whole genome shotgun (WGS) entry which is preliminary data.</text>
</comment>
<organism evidence="3 4">
    <name type="scientific">Dehalobacterium formicoaceticum</name>
    <dbReference type="NCBI Taxonomy" id="51515"/>
    <lineage>
        <taxon>Bacteria</taxon>
        <taxon>Bacillati</taxon>
        <taxon>Bacillota</taxon>
        <taxon>Clostridia</taxon>
        <taxon>Eubacteriales</taxon>
        <taxon>Peptococcaceae</taxon>
        <taxon>Dehalobacterium</taxon>
    </lineage>
</organism>
<dbReference type="InterPro" id="IPR028098">
    <property type="entry name" value="Glyco_trans_4-like_N"/>
</dbReference>
<dbReference type="SUPFAM" id="SSF53756">
    <property type="entry name" value="UDP-Glycosyltransferase/glycogen phosphorylase"/>
    <property type="match status" value="1"/>
</dbReference>
<dbReference type="Gene3D" id="3.40.50.2000">
    <property type="entry name" value="Glycogen Phosphorylase B"/>
    <property type="match status" value="2"/>
</dbReference>
<protein>
    <submittedName>
        <fullName evidence="3">Glycosyltransferase family 4 protein</fullName>
    </submittedName>
</protein>
<dbReference type="Pfam" id="PF13439">
    <property type="entry name" value="Glyco_transf_4"/>
    <property type="match status" value="1"/>
</dbReference>
<proteinExistence type="predicted"/>
<evidence type="ECO:0000259" key="1">
    <source>
        <dbReference type="Pfam" id="PF00534"/>
    </source>
</evidence>
<reference evidence="3 4" key="1">
    <citation type="submission" date="2022-08" db="EMBL/GenBank/DDBJ databases">
        <title>Proteogenomics of the novel Dehalobacterium formicoaceticum strain EZ94 highlights a key role of methyltransferases during anaerobic dichloromethane degradation.</title>
        <authorList>
            <person name="Wasmund K."/>
        </authorList>
    </citation>
    <scope>NUCLEOTIDE SEQUENCE [LARGE SCALE GENOMIC DNA]</scope>
    <source>
        <strain evidence="3 4">EZ94</strain>
    </source>
</reference>
<feature type="domain" description="Glycosyl transferase family 1" evidence="1">
    <location>
        <begin position="209"/>
        <end position="328"/>
    </location>
</feature>
<dbReference type="PANTHER" id="PTHR45947:SF3">
    <property type="entry name" value="SULFOQUINOVOSYL TRANSFERASE SQD2"/>
    <property type="match status" value="1"/>
</dbReference>
<dbReference type="PANTHER" id="PTHR45947">
    <property type="entry name" value="SULFOQUINOVOSYL TRANSFERASE SQD2"/>
    <property type="match status" value="1"/>
</dbReference>
<dbReference type="Pfam" id="PF00534">
    <property type="entry name" value="Glycos_transf_1"/>
    <property type="match status" value="1"/>
</dbReference>
<dbReference type="InterPro" id="IPR050194">
    <property type="entry name" value="Glycosyltransferase_grp1"/>
</dbReference>
<sequence length="417" mass="46435">MKILQVLCQKPWLTGSGVFLEALIHAGTSAGISPGVVAGVPLKETETAAKMMGQAAFFPVQFETDALPFPIVGMSDVMPYPSTRYRDLTEEMLESWEMAFRKKLVQAAEVFQPDLVICHHLWLLSALTRQTLPHIPVLGLCHGTCLRQYHLAPRFSGLARAGCRRLDGIFALHEAQKEEIHQLLDFPKELIQVSGAGYSPDFFFPPNKAKSLRPLKLVYAGKLSAAKGVPSLIRVFQRLSEKHPGIELHLAGSGSGMEAREIITMAKGRTDVLFHGNLSQVNLGELFRTSYLFVLPSFFEGLPLVVIEALASGLRVVTTEQPGLKSYLDQVPGSREMIQYAELPPLRVDQPSVQDLPAFEDRLYDAINLQLNRVKERDDHGPAWEKAIGTLSWEGVFSRMMSFIDKIYQTGSFNKKF</sequence>
<name>A0ABT1Y9B6_9FIRM</name>
<evidence type="ECO:0000313" key="4">
    <source>
        <dbReference type="Proteomes" id="UP001524944"/>
    </source>
</evidence>
<evidence type="ECO:0000313" key="3">
    <source>
        <dbReference type="EMBL" id="MCR6546519.1"/>
    </source>
</evidence>